<dbReference type="Pfam" id="PF00708">
    <property type="entry name" value="Acylphosphatase"/>
    <property type="match status" value="1"/>
</dbReference>
<accession>A0A7J3MY53</accession>
<evidence type="ECO:0000256" key="8">
    <source>
        <dbReference type="PIRNR" id="PIRNR006256"/>
    </source>
</evidence>
<evidence type="ECO:0000259" key="10">
    <source>
        <dbReference type="PROSITE" id="PS51160"/>
    </source>
</evidence>
<comment type="catalytic activity">
    <reaction evidence="9">
        <text>an acyl phosphate + H2O = a carboxylate + phosphate + H(+)</text>
        <dbReference type="Rhea" id="RHEA:14965"/>
        <dbReference type="ChEBI" id="CHEBI:15377"/>
        <dbReference type="ChEBI" id="CHEBI:15378"/>
        <dbReference type="ChEBI" id="CHEBI:29067"/>
        <dbReference type="ChEBI" id="CHEBI:43474"/>
        <dbReference type="ChEBI" id="CHEBI:59918"/>
        <dbReference type="EC" id="3.6.1.7"/>
    </reaction>
</comment>
<evidence type="ECO:0000256" key="5">
    <source>
        <dbReference type="ARBA" id="ARBA00022771"/>
    </source>
</evidence>
<feature type="domain" description="Acylphosphatase-like" evidence="10">
    <location>
        <begin position="5"/>
        <end position="92"/>
    </location>
</feature>
<dbReference type="GO" id="GO:0003725">
    <property type="term" value="F:double-stranded RNA binding"/>
    <property type="evidence" value="ECO:0007669"/>
    <property type="project" value="InterPro"/>
</dbReference>
<keyword evidence="12" id="KW-0808">Transferase</keyword>
<dbReference type="InterPro" id="IPR017945">
    <property type="entry name" value="DHBP_synth_RibB-like_a/b_dom"/>
</dbReference>
<dbReference type="Pfam" id="PF22521">
    <property type="entry name" value="HypF_C_2"/>
    <property type="match status" value="1"/>
</dbReference>
<dbReference type="InterPro" id="IPR011125">
    <property type="entry name" value="Znf_HypF"/>
</dbReference>
<dbReference type="NCBIfam" id="TIGR00143">
    <property type="entry name" value="hypF"/>
    <property type="match status" value="1"/>
</dbReference>
<dbReference type="Pfam" id="PF01300">
    <property type="entry name" value="Sua5_yciO_yrdC"/>
    <property type="match status" value="1"/>
</dbReference>
<dbReference type="EMBL" id="DTDH01000101">
    <property type="protein sequence ID" value="HGT98464.1"/>
    <property type="molecule type" value="Genomic_DNA"/>
</dbReference>
<keyword evidence="9" id="KW-0378">Hydrolase</keyword>
<dbReference type="PIRSF" id="PIRSF006256">
    <property type="entry name" value="CMPcnvr_hdrg_mat"/>
    <property type="match status" value="1"/>
</dbReference>
<feature type="active site" evidence="9">
    <location>
        <position position="38"/>
    </location>
</feature>
<dbReference type="GO" id="GO:0003998">
    <property type="term" value="F:acylphosphatase activity"/>
    <property type="evidence" value="ECO:0007669"/>
    <property type="project" value="UniProtKB-EC"/>
</dbReference>
<dbReference type="InterPro" id="IPR001792">
    <property type="entry name" value="Acylphosphatase-like_dom"/>
</dbReference>
<dbReference type="InterPro" id="IPR036046">
    <property type="entry name" value="Acylphosphatase-like_dom_sf"/>
</dbReference>
<dbReference type="Gene3D" id="3.30.420.40">
    <property type="match status" value="1"/>
</dbReference>
<dbReference type="InterPro" id="IPR051060">
    <property type="entry name" value="Carbamoyltrans_HypF-like"/>
</dbReference>
<dbReference type="GO" id="GO:0016743">
    <property type="term" value="F:carboxyl- or carbamoyltransferase activity"/>
    <property type="evidence" value="ECO:0007669"/>
    <property type="project" value="UniProtKB-UniRule"/>
</dbReference>
<dbReference type="PANTHER" id="PTHR42959:SF1">
    <property type="entry name" value="CARBAMOYLTRANSFERASE HYPF"/>
    <property type="match status" value="1"/>
</dbReference>
<dbReference type="AlphaFoldDB" id="A0A7J3MY53"/>
<comment type="pathway">
    <text evidence="1">Protein modification; [NiFe] hydrogenase maturation.</text>
</comment>
<dbReference type="InterPro" id="IPR004421">
    <property type="entry name" value="Carbamoyltransferase_HypF"/>
</dbReference>
<keyword evidence="4" id="KW-0479">Metal-binding</keyword>
<gene>
    <name evidence="12" type="primary">hypF</name>
    <name evidence="12" type="ORF">ENU64_03445</name>
</gene>
<comment type="caution">
    <text evidence="12">The sequence shown here is derived from an EMBL/GenBank/DDBJ whole genome shotgun (WGS) entry which is preliminary data.</text>
</comment>
<dbReference type="GO" id="GO:0016874">
    <property type="term" value="F:ligase activity"/>
    <property type="evidence" value="ECO:0007669"/>
    <property type="project" value="UniProtKB-UniRule"/>
</dbReference>
<dbReference type="PROSITE" id="PS00150">
    <property type="entry name" value="ACYLPHOSPHATASE_1"/>
    <property type="match status" value="1"/>
</dbReference>
<dbReference type="SUPFAM" id="SSF55821">
    <property type="entry name" value="YrdC/RibB"/>
    <property type="match status" value="1"/>
</dbReference>
<dbReference type="Pfam" id="PF07503">
    <property type="entry name" value="zf-HYPF"/>
    <property type="match status" value="2"/>
</dbReference>
<dbReference type="InterPro" id="IPR006070">
    <property type="entry name" value="Sua5-like_dom"/>
</dbReference>
<dbReference type="GO" id="GO:0008270">
    <property type="term" value="F:zinc ion binding"/>
    <property type="evidence" value="ECO:0007669"/>
    <property type="project" value="UniProtKB-KW"/>
</dbReference>
<evidence type="ECO:0000256" key="9">
    <source>
        <dbReference type="PROSITE-ProRule" id="PRU00520"/>
    </source>
</evidence>
<evidence type="ECO:0000256" key="4">
    <source>
        <dbReference type="ARBA" id="ARBA00022723"/>
    </source>
</evidence>
<evidence type="ECO:0000256" key="1">
    <source>
        <dbReference type="ARBA" id="ARBA00004711"/>
    </source>
</evidence>
<dbReference type="InterPro" id="IPR017968">
    <property type="entry name" value="Acylphosphatase_CS"/>
</dbReference>
<dbReference type="Pfam" id="PF17788">
    <property type="entry name" value="HypF_C"/>
    <property type="match status" value="1"/>
</dbReference>
<evidence type="ECO:0000256" key="6">
    <source>
        <dbReference type="ARBA" id="ARBA00022833"/>
    </source>
</evidence>
<evidence type="ECO:0000259" key="11">
    <source>
        <dbReference type="PROSITE" id="PS51163"/>
    </source>
</evidence>
<dbReference type="InterPro" id="IPR055128">
    <property type="entry name" value="HypF_C_2"/>
</dbReference>
<dbReference type="SUPFAM" id="SSF54975">
    <property type="entry name" value="Acylphosphatase/BLUF domain-like"/>
    <property type="match status" value="1"/>
</dbReference>
<keyword evidence="5" id="KW-0863">Zinc-finger</keyword>
<feature type="domain" description="YrdC-like" evidence="11">
    <location>
        <begin position="203"/>
        <end position="389"/>
    </location>
</feature>
<feature type="active site" evidence="9">
    <location>
        <position position="20"/>
    </location>
</feature>
<keyword evidence="3" id="KW-0436">Ligase</keyword>
<dbReference type="GO" id="GO:0051604">
    <property type="term" value="P:protein maturation"/>
    <property type="evidence" value="ECO:0007669"/>
    <property type="project" value="TreeGrafter"/>
</dbReference>
<dbReference type="Gene3D" id="3.30.420.360">
    <property type="match status" value="1"/>
</dbReference>
<comment type="catalytic activity">
    <reaction evidence="7">
        <text>C-terminal L-cysteinyl-[HypE protein] + carbamoyl phosphate + ATP + H2O = C-terminal S-carboxamide-L-cysteinyl-[HypE protein] + AMP + phosphate + diphosphate + H(+)</text>
        <dbReference type="Rhea" id="RHEA:55636"/>
        <dbReference type="Rhea" id="RHEA-COMP:14247"/>
        <dbReference type="Rhea" id="RHEA-COMP:14392"/>
        <dbReference type="ChEBI" id="CHEBI:15377"/>
        <dbReference type="ChEBI" id="CHEBI:15378"/>
        <dbReference type="ChEBI" id="CHEBI:30616"/>
        <dbReference type="ChEBI" id="CHEBI:33019"/>
        <dbReference type="ChEBI" id="CHEBI:43474"/>
        <dbReference type="ChEBI" id="CHEBI:58228"/>
        <dbReference type="ChEBI" id="CHEBI:76913"/>
        <dbReference type="ChEBI" id="CHEBI:139126"/>
        <dbReference type="ChEBI" id="CHEBI:456215"/>
    </reaction>
</comment>
<comment type="similarity">
    <text evidence="2 8">Belongs to the carbamoyltransferase HypF family.</text>
</comment>
<evidence type="ECO:0000256" key="2">
    <source>
        <dbReference type="ARBA" id="ARBA00008097"/>
    </source>
</evidence>
<dbReference type="EC" id="6.2.-.-" evidence="8"/>
<dbReference type="PANTHER" id="PTHR42959">
    <property type="entry name" value="CARBAMOYLTRANSFERASE"/>
    <property type="match status" value="1"/>
</dbReference>
<proteinExistence type="inferred from homology"/>
<evidence type="ECO:0000313" key="12">
    <source>
        <dbReference type="EMBL" id="HGT98464.1"/>
    </source>
</evidence>
<dbReference type="PROSITE" id="PS51160">
    <property type="entry name" value="ACYLPHOSPHATASE_3"/>
    <property type="match status" value="1"/>
</dbReference>
<organism evidence="12">
    <name type="scientific">Ignisphaera aggregans</name>
    <dbReference type="NCBI Taxonomy" id="334771"/>
    <lineage>
        <taxon>Archaea</taxon>
        <taxon>Thermoproteota</taxon>
        <taxon>Thermoprotei</taxon>
        <taxon>Desulfurococcales</taxon>
        <taxon>Desulfurococcaceae</taxon>
        <taxon>Ignisphaera</taxon>
    </lineage>
</organism>
<dbReference type="InterPro" id="IPR041440">
    <property type="entry name" value="HypF_C"/>
</dbReference>
<reference evidence="12" key="1">
    <citation type="journal article" date="2020" name="mSystems">
        <title>Genome- and Community-Level Interaction Insights into Carbon Utilization and Element Cycling Functions of Hydrothermarchaeota in Hydrothermal Sediment.</title>
        <authorList>
            <person name="Zhou Z."/>
            <person name="Liu Y."/>
            <person name="Xu W."/>
            <person name="Pan J."/>
            <person name="Luo Z.H."/>
            <person name="Li M."/>
        </authorList>
    </citation>
    <scope>NUCLEOTIDE SEQUENCE [LARGE SCALE GENOMIC DNA]</scope>
    <source>
        <strain evidence="12">SpSt-688</strain>
    </source>
</reference>
<dbReference type="PROSITE" id="PS51163">
    <property type="entry name" value="YRDC"/>
    <property type="match status" value="1"/>
</dbReference>
<sequence>MDIRAIKIRVIGIVQGVGFRPFVYRLANELNLKGYVVNLGGSEVEIHLEGSSSDIEEFIDRLYREKPPYARIVNMYIEEVVPQGYREFIISESRSKPEIRSMIPPDIAICSNCIEEILDPGSRFYRYPWNSCVWCGPRFSMMFNLPYDRVNTSMNSFKMCEKCLKSYRDPADVRRFHGQGISCPVCGPRTYIYTSSRERIDVDDPVLFIARKILEGAIVAIKGVGGYHIACLASRDDVVAELRNRKKRLYKPFALMARDIAVAEKIAVIDQKAIELLQSPQRPIVILPKREPSPVSELIAPGLSTIGVMLPYTGLQILLLNEIPDGFLVMTSGNIHGEPMCMDLECVLDKLRDVVDYVVEHERAIVHRVDDSVVRFTYGEPVFLRRGRGYAPEWIEVAIIIPDSVAVGADLQTAGAIGFENKVILTQFIGDVDDPVALYDLEKELLWFVKNYRIEPKAIAMDMHPQYYSRRVAKELSDMFGVPTIEVQHHHAHIVSVLGEYGVHPEDNVVGIAIDGTGYGTDGGIWGGEILITNYSNFKRVGSLKPFTLPGGDTAAIYTVKPLVALMASSGLRYEEIVDIVKKLDLSSALPYGFKELELIYVMSRGGRGVVTTSMGRTLDAFSALLKICTKRTYEGEPPMRLEALADRGSRYLDYEPRITLYNNLYIVDAGDLILWVLENMDRYRREDIAITILRGLGKGLGMIALNALKGLRNTQQLVALGGGAAVNTYIVQGVKEVLREEDVAVVLPKRIPPGDGGIALGQILVASFRLVSYE</sequence>
<protein>
    <recommendedName>
        <fullName evidence="8">Carbamoyltransferase</fullName>
        <ecNumber evidence="8">6.2.-.-</ecNumber>
    </recommendedName>
</protein>
<keyword evidence="6" id="KW-0862">Zinc</keyword>
<evidence type="ECO:0000256" key="3">
    <source>
        <dbReference type="ARBA" id="ARBA00022598"/>
    </source>
</evidence>
<name>A0A7J3MY53_9CREN</name>
<dbReference type="UniPathway" id="UPA00335"/>
<dbReference type="Gene3D" id="3.30.110.120">
    <property type="match status" value="1"/>
</dbReference>
<dbReference type="Gene3D" id="3.90.870.50">
    <property type="match status" value="1"/>
</dbReference>
<evidence type="ECO:0000256" key="7">
    <source>
        <dbReference type="ARBA" id="ARBA00048220"/>
    </source>
</evidence>